<comment type="caution">
    <text evidence="2">The sequence shown here is derived from an EMBL/GenBank/DDBJ whole genome shotgun (WGS) entry which is preliminary data.</text>
</comment>
<organism evidence="2">
    <name type="scientific">Salmonella enterica subsp. salamae</name>
    <dbReference type="NCBI Taxonomy" id="59202"/>
    <lineage>
        <taxon>Bacteria</taxon>
        <taxon>Pseudomonadati</taxon>
        <taxon>Pseudomonadota</taxon>
        <taxon>Gammaproteobacteria</taxon>
        <taxon>Enterobacterales</taxon>
        <taxon>Enterobacteriaceae</taxon>
        <taxon>Salmonella</taxon>
    </lineage>
</organism>
<gene>
    <name evidence="2" type="ORF">AIF45_24675</name>
</gene>
<proteinExistence type="predicted"/>
<dbReference type="EMBL" id="RSKH01000080">
    <property type="protein sequence ID" value="MII82163.1"/>
    <property type="molecule type" value="Genomic_DNA"/>
</dbReference>
<dbReference type="InterPro" id="IPR053163">
    <property type="entry name" value="HTH-type_regulator_Rgg"/>
</dbReference>
<name>A0A6C8YIY6_SALER</name>
<dbReference type="InterPro" id="IPR010057">
    <property type="entry name" value="Transcription_activator_Rgg_C"/>
</dbReference>
<reference evidence="2" key="1">
    <citation type="submission" date="2018-08" db="EMBL/GenBank/DDBJ databases">
        <authorList>
            <consortium name="GenomeTrakr network: Whole genome sequencing for foodborne pathogen traceback"/>
        </authorList>
    </citation>
    <scope>NUCLEOTIDE SEQUENCE [LARGE SCALE GENOMIC DNA]</scope>
    <source>
        <strain evidence="2">FDA00003943</strain>
    </source>
</reference>
<evidence type="ECO:0000259" key="1">
    <source>
        <dbReference type="Pfam" id="PF21259"/>
    </source>
</evidence>
<accession>A0A6C8YIY6</accession>
<dbReference type="Proteomes" id="UP000885342">
    <property type="component" value="Unassembled WGS sequence"/>
</dbReference>
<evidence type="ECO:0000313" key="2">
    <source>
        <dbReference type="EMBL" id="MII82163.1"/>
    </source>
</evidence>
<feature type="non-terminal residue" evidence="2">
    <location>
        <position position="1"/>
    </location>
</feature>
<dbReference type="AlphaFoldDB" id="A0A6C8YIY6"/>
<feature type="domain" description="HTH-type transcriptional regulator Rgg C-terminal" evidence="1">
    <location>
        <begin position="21"/>
        <end position="212"/>
    </location>
</feature>
<dbReference type="NCBIfam" id="TIGR01716">
    <property type="entry name" value="RGG_Cterm"/>
    <property type="match status" value="1"/>
</dbReference>
<dbReference type="PANTHER" id="PTHR37038">
    <property type="entry name" value="TRANSCRIPTIONAL REGULATOR-RELATED"/>
    <property type="match status" value="1"/>
</dbReference>
<dbReference type="PANTHER" id="PTHR37038:SF12">
    <property type="entry name" value="TRANSCRIPTIONAL REGULATOR"/>
    <property type="match status" value="1"/>
</dbReference>
<sequence length="228" mass="27259">DDSFWIDFVELSGKNDVVGMQALLDKITLERTEQSEVRKAILHTRIQTINHYLRTNVFDESNISDEYKKIIHDYLWKMQTWTLEEVRIFSNGISFFEEEVQIHFYQIMLKSYEKYRYYDRGRLLFCHLFANLTDELIIQNKINYANLVLEKLKEASETSGSFNSAFYRIVANYYQGAIWMKEGEVEKGYHQAKRAIQTWKELHYEAIADLYSVVLKQFLEKENIQVED</sequence>
<dbReference type="Pfam" id="PF21259">
    <property type="entry name" value="Rgg_C"/>
    <property type="match status" value="1"/>
</dbReference>
<protein>
    <submittedName>
        <fullName evidence="2">Rgg family transcriptional regulator</fullName>
    </submittedName>
</protein>